<keyword evidence="12" id="KW-1185">Reference proteome</keyword>
<dbReference type="GO" id="GO:0031418">
    <property type="term" value="F:L-ascorbic acid binding"/>
    <property type="evidence" value="ECO:0007669"/>
    <property type="project" value="UniProtKB-KW"/>
</dbReference>
<evidence type="ECO:0000256" key="9">
    <source>
        <dbReference type="RuleBase" id="RU003682"/>
    </source>
</evidence>
<dbReference type="InterPro" id="IPR044861">
    <property type="entry name" value="IPNS-like_FE2OG_OXY"/>
</dbReference>
<keyword evidence="5" id="KW-0223">Dioxygenase</keyword>
<dbReference type="PROSITE" id="PS51471">
    <property type="entry name" value="FE2OG_OXY"/>
    <property type="match status" value="1"/>
</dbReference>
<feature type="domain" description="Fe2OG dioxygenase" evidence="10">
    <location>
        <begin position="213"/>
        <end position="313"/>
    </location>
</feature>
<comment type="similarity">
    <text evidence="2 9">Belongs to the iron/ascorbate-dependent oxidoreductase family.</text>
</comment>
<evidence type="ECO:0000256" key="8">
    <source>
        <dbReference type="ARBA" id="ARBA00023241"/>
    </source>
</evidence>
<evidence type="ECO:0000256" key="1">
    <source>
        <dbReference type="ARBA" id="ARBA00001961"/>
    </source>
</evidence>
<evidence type="ECO:0000256" key="4">
    <source>
        <dbReference type="ARBA" id="ARBA00022896"/>
    </source>
</evidence>
<gene>
    <name evidence="11" type="ORF">H6P81_018674</name>
</gene>
<dbReference type="GO" id="GO:0046872">
    <property type="term" value="F:metal ion binding"/>
    <property type="evidence" value="ECO:0007669"/>
    <property type="project" value="UniProtKB-KW"/>
</dbReference>
<dbReference type="Pfam" id="PF14226">
    <property type="entry name" value="DIOX_N"/>
    <property type="match status" value="1"/>
</dbReference>
<evidence type="ECO:0000256" key="7">
    <source>
        <dbReference type="ARBA" id="ARBA00023004"/>
    </source>
</evidence>
<dbReference type="Gene3D" id="2.60.120.330">
    <property type="entry name" value="B-lactam Antibiotic, Isopenicillin N Synthase, Chain"/>
    <property type="match status" value="1"/>
</dbReference>
<evidence type="ECO:0000313" key="11">
    <source>
        <dbReference type="EMBL" id="KAG9442820.1"/>
    </source>
</evidence>
<comment type="caution">
    <text evidence="11">The sequence shown here is derived from an EMBL/GenBank/DDBJ whole genome shotgun (WGS) entry which is preliminary data.</text>
</comment>
<dbReference type="InterPro" id="IPR005123">
    <property type="entry name" value="Oxoglu/Fe-dep_dioxygenase_dom"/>
</dbReference>
<dbReference type="GO" id="GO:0009813">
    <property type="term" value="P:flavonoid biosynthetic process"/>
    <property type="evidence" value="ECO:0007669"/>
    <property type="project" value="UniProtKB-KW"/>
</dbReference>
<evidence type="ECO:0000256" key="5">
    <source>
        <dbReference type="ARBA" id="ARBA00022964"/>
    </source>
</evidence>
<organism evidence="11 12">
    <name type="scientific">Aristolochia fimbriata</name>
    <name type="common">White veined hardy Dutchman's pipe vine</name>
    <dbReference type="NCBI Taxonomy" id="158543"/>
    <lineage>
        <taxon>Eukaryota</taxon>
        <taxon>Viridiplantae</taxon>
        <taxon>Streptophyta</taxon>
        <taxon>Embryophyta</taxon>
        <taxon>Tracheophyta</taxon>
        <taxon>Spermatophyta</taxon>
        <taxon>Magnoliopsida</taxon>
        <taxon>Magnoliidae</taxon>
        <taxon>Piperales</taxon>
        <taxon>Aristolochiaceae</taxon>
        <taxon>Aristolochia</taxon>
    </lineage>
</organism>
<dbReference type="GO" id="GO:0046148">
    <property type="term" value="P:pigment biosynthetic process"/>
    <property type="evidence" value="ECO:0007669"/>
    <property type="project" value="UniProtKB-ARBA"/>
</dbReference>
<name>A0AAV7E1R1_ARIFI</name>
<evidence type="ECO:0000256" key="3">
    <source>
        <dbReference type="ARBA" id="ARBA00022723"/>
    </source>
</evidence>
<keyword evidence="6 9" id="KW-0560">Oxidoreductase</keyword>
<dbReference type="PANTHER" id="PTHR47991">
    <property type="entry name" value="OXOGLUTARATE/IRON-DEPENDENT DIOXYGENASE"/>
    <property type="match status" value="1"/>
</dbReference>
<keyword evidence="4" id="KW-0847">Vitamin C</keyword>
<dbReference type="GO" id="GO:0051213">
    <property type="term" value="F:dioxygenase activity"/>
    <property type="evidence" value="ECO:0007669"/>
    <property type="project" value="UniProtKB-KW"/>
</dbReference>
<dbReference type="InterPro" id="IPR050295">
    <property type="entry name" value="Plant_2OG-oxidoreductases"/>
</dbReference>
<dbReference type="EMBL" id="JAINDJ010000007">
    <property type="protein sequence ID" value="KAG9442820.1"/>
    <property type="molecule type" value="Genomic_DNA"/>
</dbReference>
<dbReference type="AlphaFoldDB" id="A0AAV7E1R1"/>
<keyword evidence="3 9" id="KW-0479">Metal-binding</keyword>
<evidence type="ECO:0000256" key="2">
    <source>
        <dbReference type="ARBA" id="ARBA00008056"/>
    </source>
</evidence>
<dbReference type="Pfam" id="PF03171">
    <property type="entry name" value="2OG-FeII_Oxy"/>
    <property type="match status" value="1"/>
</dbReference>
<evidence type="ECO:0000313" key="12">
    <source>
        <dbReference type="Proteomes" id="UP000825729"/>
    </source>
</evidence>
<dbReference type="InterPro" id="IPR026992">
    <property type="entry name" value="DIOX_N"/>
</dbReference>
<comment type="cofactor">
    <cofactor evidence="1">
        <name>L-ascorbate</name>
        <dbReference type="ChEBI" id="CHEBI:38290"/>
    </cofactor>
</comment>
<protein>
    <recommendedName>
        <fullName evidence="10">Fe2OG dioxygenase domain-containing protein</fullName>
    </recommendedName>
</protein>
<dbReference type="SUPFAM" id="SSF51197">
    <property type="entry name" value="Clavaminate synthase-like"/>
    <property type="match status" value="1"/>
</dbReference>
<reference evidence="11 12" key="1">
    <citation type="submission" date="2021-07" db="EMBL/GenBank/DDBJ databases">
        <title>The Aristolochia fimbriata genome: insights into angiosperm evolution, floral development and chemical biosynthesis.</title>
        <authorList>
            <person name="Jiao Y."/>
        </authorList>
    </citation>
    <scope>NUCLEOTIDE SEQUENCE [LARGE SCALE GENOMIC DNA]</scope>
    <source>
        <strain evidence="11">IBCAS-2021</strain>
        <tissue evidence="11">Leaf</tissue>
    </source>
</reference>
<proteinExistence type="inferred from homology"/>
<dbReference type="Proteomes" id="UP000825729">
    <property type="component" value="Unassembled WGS sequence"/>
</dbReference>
<dbReference type="InterPro" id="IPR027443">
    <property type="entry name" value="IPNS-like_sf"/>
</dbReference>
<accession>A0AAV7E1R1</accession>
<sequence>MAGKLAVGPRVETLSELNRVPIEYVRPDEELVSMGDVFLELEKSEEGGPHQIPIVDLKHLMNSGDPELREKAQEETRKAATEWGVMHVVNHGVPVEVMDRLRAAGTAFFRLPLEKKELYANDPESEKLDGYGSKLANNQSGRLEWEDYFFHLVFPEEKRDFSIWPKDPADYIDATTEFTRRLREVVSRVLAALSLGLGLEEGRLEEEVGGMSDLNLQLKINYYPKCPEPEKTLGVEAHTDVSALTFLLHNMVPGLQILHEGKWVTAQCVPDSMFVHIGDTLEILSNGRYKSVVHRGVVNKEKVRISWAVFCEPPKETIVLQPLPELVAEAEPARFPPRTFVEHVRHKLFKKSQE</sequence>
<evidence type="ECO:0000259" key="10">
    <source>
        <dbReference type="PROSITE" id="PS51471"/>
    </source>
</evidence>
<dbReference type="FunFam" id="2.60.120.330:FF:000009">
    <property type="entry name" value="Flavonol synthase"/>
    <property type="match status" value="1"/>
</dbReference>
<keyword evidence="8" id="KW-0284">Flavonoid biosynthesis</keyword>
<keyword evidence="7 9" id="KW-0408">Iron</keyword>
<evidence type="ECO:0000256" key="6">
    <source>
        <dbReference type="ARBA" id="ARBA00023002"/>
    </source>
</evidence>